<dbReference type="InterPro" id="IPR001296">
    <property type="entry name" value="Glyco_trans_1"/>
</dbReference>
<evidence type="ECO:0000313" key="3">
    <source>
        <dbReference type="EMBL" id="AMO66978.1"/>
    </source>
</evidence>
<dbReference type="CDD" id="cd03801">
    <property type="entry name" value="GT4_PimA-like"/>
    <property type="match status" value="1"/>
</dbReference>
<dbReference type="PANTHER" id="PTHR45947">
    <property type="entry name" value="SULFOQUINOVOSYL TRANSFERASE SQD2"/>
    <property type="match status" value="1"/>
</dbReference>
<feature type="transmembrane region" description="Helical" evidence="1">
    <location>
        <begin position="73"/>
        <end position="94"/>
    </location>
</feature>
<feature type="transmembrane region" description="Helical" evidence="1">
    <location>
        <begin position="106"/>
        <end position="129"/>
    </location>
</feature>
<sequence>MILIVHQSLELYGSDKSIIDMANFLLSKTDSGVIFFLPEGNGLGLDYLRQMQSRYGHRLRIYQLDVCKVDRSAFGLLGVAKLLRSIFFMLFFVLRNRKEFAEVKFVHTNTVAVFGGVVVASVLNVPHVWNVREIIERPKLASVFLRLMVRCFSRLVISNSEATGSWVRIFGGGGKYFVVNNGVRPPEVSSGSFNRYRDNSKVMLGLVGRISEWKGHMFLLDIVSELVSRGYKDFKVVVVGDAHSGNLEFLRNFKDKIQSLSLVEFVELIPFVDSVGDVYKSIDILLVPSLQPEPFGRVAVEAMSLGVPVVASDAGGLQDIVKHGESGYLVEPADVEKFVVAIGILMADRSLRSSMGEMGSRRYLDRFTDEQCFLRYLEIFGEINEFNYIRD</sequence>
<dbReference type="EMBL" id="CP014544">
    <property type="protein sequence ID" value="AMO66978.1"/>
    <property type="molecule type" value="Genomic_DNA"/>
</dbReference>
<dbReference type="AlphaFoldDB" id="A0A127M163"/>
<keyword evidence="1" id="KW-0472">Membrane</keyword>
<dbReference type="KEGG" id="zal:AZF00_01090"/>
<dbReference type="InterPro" id="IPR050194">
    <property type="entry name" value="Glycosyltransferase_grp1"/>
</dbReference>
<accession>A0A127M163</accession>
<protein>
    <recommendedName>
        <fullName evidence="2">Glycosyl transferase family 1 domain-containing protein</fullName>
    </recommendedName>
</protein>
<dbReference type="RefSeq" id="WP_062382537.1">
    <property type="nucleotide sequence ID" value="NZ_CP014544.1"/>
</dbReference>
<evidence type="ECO:0000259" key="2">
    <source>
        <dbReference type="Pfam" id="PF00534"/>
    </source>
</evidence>
<organism evidence="3 4">
    <name type="scientific">Zhongshania aliphaticivorans</name>
    <dbReference type="NCBI Taxonomy" id="1470434"/>
    <lineage>
        <taxon>Bacteria</taxon>
        <taxon>Pseudomonadati</taxon>
        <taxon>Pseudomonadota</taxon>
        <taxon>Gammaproteobacteria</taxon>
        <taxon>Cellvibrionales</taxon>
        <taxon>Spongiibacteraceae</taxon>
        <taxon>Zhongshania</taxon>
    </lineage>
</organism>
<name>A0A127M163_9GAMM</name>
<dbReference type="STRING" id="1470434.AZF00_01090"/>
<dbReference type="SUPFAM" id="SSF53756">
    <property type="entry name" value="UDP-Glycosyltransferase/glycogen phosphorylase"/>
    <property type="match status" value="1"/>
</dbReference>
<evidence type="ECO:0000313" key="4">
    <source>
        <dbReference type="Proteomes" id="UP000074119"/>
    </source>
</evidence>
<reference evidence="3 4" key="1">
    <citation type="submission" date="2015-12" db="EMBL/GenBank/DDBJ databases">
        <authorList>
            <person name="Shamseldin A."/>
            <person name="Moawad H."/>
            <person name="Abd El-Rahim W.M."/>
            <person name="Sadowsky M.J."/>
        </authorList>
    </citation>
    <scope>NUCLEOTIDE SEQUENCE [LARGE SCALE GENOMIC DNA]</scope>
    <source>
        <strain evidence="3 4">SM2</strain>
    </source>
</reference>
<gene>
    <name evidence="3" type="ORF">AZF00_01090</name>
</gene>
<dbReference type="Pfam" id="PF00534">
    <property type="entry name" value="Glycos_transf_1"/>
    <property type="match status" value="1"/>
</dbReference>
<feature type="domain" description="Glycosyl transferase family 1" evidence="2">
    <location>
        <begin position="200"/>
        <end position="359"/>
    </location>
</feature>
<keyword evidence="1" id="KW-1133">Transmembrane helix</keyword>
<evidence type="ECO:0000256" key="1">
    <source>
        <dbReference type="SAM" id="Phobius"/>
    </source>
</evidence>
<dbReference type="PANTHER" id="PTHR45947:SF3">
    <property type="entry name" value="SULFOQUINOVOSYL TRANSFERASE SQD2"/>
    <property type="match status" value="1"/>
</dbReference>
<dbReference type="Proteomes" id="UP000074119">
    <property type="component" value="Chromosome"/>
</dbReference>
<dbReference type="GO" id="GO:0016758">
    <property type="term" value="F:hexosyltransferase activity"/>
    <property type="evidence" value="ECO:0007669"/>
    <property type="project" value="TreeGrafter"/>
</dbReference>
<proteinExistence type="predicted"/>
<dbReference type="Gene3D" id="3.40.50.2000">
    <property type="entry name" value="Glycogen Phosphorylase B"/>
    <property type="match status" value="2"/>
</dbReference>
<keyword evidence="1" id="KW-0812">Transmembrane</keyword>